<dbReference type="SMART" id="SM00909">
    <property type="entry name" value="Germane"/>
    <property type="match status" value="1"/>
</dbReference>
<reference evidence="3 4" key="1">
    <citation type="submission" date="2014-01" db="EMBL/GenBank/DDBJ databases">
        <title>Actinotalea ferrariae CF5-4.</title>
        <authorList>
            <person name="Chen F."/>
            <person name="Li Y."/>
            <person name="Wang G."/>
        </authorList>
    </citation>
    <scope>NUCLEOTIDE SEQUENCE [LARGE SCALE GENOMIC DNA]</scope>
    <source>
        <strain evidence="3 4">CF5-4</strain>
    </source>
</reference>
<gene>
    <name evidence="3" type="ORF">N866_05870</name>
</gene>
<dbReference type="SUPFAM" id="SSF63829">
    <property type="entry name" value="Calcium-dependent phosphotriesterase"/>
    <property type="match status" value="1"/>
</dbReference>
<name>A0A021VNF9_9CELL</name>
<keyword evidence="3" id="KW-0449">Lipoprotein</keyword>
<evidence type="ECO:0000259" key="2">
    <source>
        <dbReference type="SMART" id="SM00909"/>
    </source>
</evidence>
<sequence>MRVGPVRPTGGAGRPGRPHGRRRRPLAVVVLVATAAALAGCATIPTSGPIGTGEVVVRQPGAPVPLAIAPEQDAPPEQIVGGFLRAVDAGIFDEFATARQFLTFEASSDWDPRARTVVYEGGGPDIVRQEDGTVLLTVPVAATIDAGGRLAETPPETREEVAFELAQNPEGQWRISALEDGVLLSSPTFEQFFRRTPVYFATADLQYLVPDVRWFASRNQATAAVEALLAGPSPWLRDAVRTGVPDGARLSTTAVTVDRGIAQVDLSVETRLASASERALLQAQLDATLMRQQGVLVNEVQMLIAGAPVDPPTVPTLAVDPAPAEGPYVLVDGVLGLLERGEVTPLAGIGPLPPEADNPALQPDGGVVAVRLGTSRVAVVPADGTGVVPVLTGTGLVPPSVDRFGWVWSAERASGGLLVAARADGTAVQVELPWLMGRTVVALAVSADGARVAVTSTGPEGPAVDVAEVARLEDGTPRQSGEPLRLAPALVDVGTVTWVDEVTLGVLGRTESQAAATAHLVEVGGLTSALPLVDGAVGLAAGRGERGLYVLSADGVLSVRQGQSWAVVAEGVQGVAFPR</sequence>
<proteinExistence type="predicted"/>
<dbReference type="Pfam" id="PF10646">
    <property type="entry name" value="Germane"/>
    <property type="match status" value="1"/>
</dbReference>
<organism evidence="3 4">
    <name type="scientific">Actinotalea ferrariae CF5-4</name>
    <dbReference type="NCBI Taxonomy" id="948458"/>
    <lineage>
        <taxon>Bacteria</taxon>
        <taxon>Bacillati</taxon>
        <taxon>Actinomycetota</taxon>
        <taxon>Actinomycetes</taxon>
        <taxon>Micrococcales</taxon>
        <taxon>Cellulomonadaceae</taxon>
        <taxon>Actinotalea</taxon>
    </lineage>
</organism>
<protein>
    <submittedName>
        <fullName evidence="3">Lipoprotein</fullName>
    </submittedName>
</protein>
<dbReference type="Pfam" id="PF25976">
    <property type="entry name" value="LpqB_N"/>
    <property type="match status" value="1"/>
</dbReference>
<dbReference type="RefSeq" id="WP_052023071.1">
    <property type="nucleotide sequence ID" value="NZ_AXCW01000188.1"/>
</dbReference>
<evidence type="ECO:0000313" key="3">
    <source>
        <dbReference type="EMBL" id="EYR62691.1"/>
    </source>
</evidence>
<dbReference type="InterPro" id="IPR059026">
    <property type="entry name" value="LpqB_N"/>
</dbReference>
<dbReference type="InterPro" id="IPR018910">
    <property type="entry name" value="LpqB_C"/>
</dbReference>
<dbReference type="Proteomes" id="UP000019753">
    <property type="component" value="Unassembled WGS sequence"/>
</dbReference>
<evidence type="ECO:0000313" key="4">
    <source>
        <dbReference type="Proteomes" id="UP000019753"/>
    </source>
</evidence>
<dbReference type="EMBL" id="AXCW01000188">
    <property type="protein sequence ID" value="EYR62691.1"/>
    <property type="molecule type" value="Genomic_DNA"/>
</dbReference>
<dbReference type="InterPro" id="IPR019606">
    <property type="entry name" value="GerMN"/>
</dbReference>
<dbReference type="AlphaFoldDB" id="A0A021VNF9"/>
<feature type="domain" description="GerMN" evidence="2">
    <location>
        <begin position="221"/>
        <end position="313"/>
    </location>
</feature>
<evidence type="ECO:0000256" key="1">
    <source>
        <dbReference type="SAM" id="MobiDB-lite"/>
    </source>
</evidence>
<feature type="region of interest" description="Disordered" evidence="1">
    <location>
        <begin position="1"/>
        <end position="21"/>
    </location>
</feature>
<accession>A0A021VNF9</accession>
<dbReference type="Pfam" id="PF10647">
    <property type="entry name" value="Gmad1"/>
    <property type="match status" value="1"/>
</dbReference>
<dbReference type="OrthoDB" id="3226781at2"/>
<keyword evidence="4" id="KW-1185">Reference proteome</keyword>
<comment type="caution">
    <text evidence="3">The sequence shown here is derived from an EMBL/GenBank/DDBJ whole genome shotgun (WGS) entry which is preliminary data.</text>
</comment>